<feature type="coiled-coil region" evidence="1">
    <location>
        <begin position="131"/>
        <end position="158"/>
    </location>
</feature>
<reference evidence="2 3" key="1">
    <citation type="journal article" date="2018" name="Cell">
        <title>The Chara Genome: Secondary Complexity and Implications for Plant Terrestrialization.</title>
        <authorList>
            <person name="Nishiyama T."/>
            <person name="Sakayama H."/>
            <person name="Vries J.D."/>
            <person name="Buschmann H."/>
            <person name="Saint-Marcoux D."/>
            <person name="Ullrich K.K."/>
            <person name="Haas F.B."/>
            <person name="Vanderstraeten L."/>
            <person name="Becker D."/>
            <person name="Lang D."/>
            <person name="Vosolsobe S."/>
            <person name="Rombauts S."/>
            <person name="Wilhelmsson P.K.I."/>
            <person name="Janitza P."/>
            <person name="Kern R."/>
            <person name="Heyl A."/>
            <person name="Rumpler F."/>
            <person name="Villalobos L.I.A.C."/>
            <person name="Clay J.M."/>
            <person name="Skokan R."/>
            <person name="Toyoda A."/>
            <person name="Suzuki Y."/>
            <person name="Kagoshima H."/>
            <person name="Schijlen E."/>
            <person name="Tajeshwar N."/>
            <person name="Catarino B."/>
            <person name="Hetherington A.J."/>
            <person name="Saltykova A."/>
            <person name="Bonnot C."/>
            <person name="Breuninger H."/>
            <person name="Symeonidi A."/>
            <person name="Radhakrishnan G.V."/>
            <person name="Van Nieuwerburgh F."/>
            <person name="Deforce D."/>
            <person name="Chang C."/>
            <person name="Karol K.G."/>
            <person name="Hedrich R."/>
            <person name="Ulvskov P."/>
            <person name="Glockner G."/>
            <person name="Delwiche C.F."/>
            <person name="Petrasek J."/>
            <person name="Van de Peer Y."/>
            <person name="Friml J."/>
            <person name="Beilby M."/>
            <person name="Dolan L."/>
            <person name="Kohara Y."/>
            <person name="Sugano S."/>
            <person name="Fujiyama A."/>
            <person name="Delaux P.-M."/>
            <person name="Quint M."/>
            <person name="TheiBen G."/>
            <person name="Hagemann M."/>
            <person name="Harholt J."/>
            <person name="Dunand C."/>
            <person name="Zachgo S."/>
            <person name="Langdale J."/>
            <person name="Maumus F."/>
            <person name="Straeten D.V.D."/>
            <person name="Gould S.B."/>
            <person name="Rensing S.A."/>
        </authorList>
    </citation>
    <scope>NUCLEOTIDE SEQUENCE [LARGE SCALE GENOMIC DNA]</scope>
    <source>
        <strain evidence="2 3">S276</strain>
    </source>
</reference>
<organism evidence="2 3">
    <name type="scientific">Chara braunii</name>
    <name type="common">Braun's stonewort</name>
    <dbReference type="NCBI Taxonomy" id="69332"/>
    <lineage>
        <taxon>Eukaryota</taxon>
        <taxon>Viridiplantae</taxon>
        <taxon>Streptophyta</taxon>
        <taxon>Charophyceae</taxon>
        <taxon>Charales</taxon>
        <taxon>Characeae</taxon>
        <taxon>Chara</taxon>
    </lineage>
</organism>
<name>A0A388KIL7_CHABU</name>
<dbReference type="Gramene" id="GBG69858">
    <property type="protein sequence ID" value="GBG69858"/>
    <property type="gene ID" value="CBR_g4685"/>
</dbReference>
<evidence type="ECO:0000256" key="1">
    <source>
        <dbReference type="SAM" id="Coils"/>
    </source>
</evidence>
<sequence length="328" mass="37136">MTVPVLSMPGQLASESISEFRQRIQDQLAQIEAEEQRQAAAKAARLQAEVEAAAEKQRLQAAADTDAQACHKQAQDLLQRHEATRVDGLKFWHFEPSDGHDDATLEEQHKKFISKLVTRMVYTCNPLHSGLEKQHQELAKLRQAVRNHKDLHEDATRALHTRVQDLEQAAPRQDVGEPSNAASTRQLEQRLDHVLAMLDNISTFAAPASISEQLNTFRNEVRQLHQPLDNDGSTSASRQYKMPTFRIEMFDDYTHQDPVPWWEGFTTELRIHQVPDHLYISALFLNAKGGCQIWLSHIATIHGSSGRRPAQKDLLGRIDEGMEEAAHC</sequence>
<feature type="coiled-coil region" evidence="1">
    <location>
        <begin position="17"/>
        <end position="56"/>
    </location>
</feature>
<evidence type="ECO:0000313" key="3">
    <source>
        <dbReference type="Proteomes" id="UP000265515"/>
    </source>
</evidence>
<keyword evidence="1" id="KW-0175">Coiled coil</keyword>
<dbReference type="EMBL" id="BFEA01000121">
    <property type="protein sequence ID" value="GBG69858.1"/>
    <property type="molecule type" value="Genomic_DNA"/>
</dbReference>
<proteinExistence type="predicted"/>
<accession>A0A388KIL7</accession>
<protein>
    <submittedName>
        <fullName evidence="2">Uncharacterized protein</fullName>
    </submittedName>
</protein>
<dbReference type="AlphaFoldDB" id="A0A388KIL7"/>
<gene>
    <name evidence="2" type="ORF">CBR_g4685</name>
</gene>
<comment type="caution">
    <text evidence="2">The sequence shown here is derived from an EMBL/GenBank/DDBJ whole genome shotgun (WGS) entry which is preliminary data.</text>
</comment>
<keyword evidence="3" id="KW-1185">Reference proteome</keyword>
<dbReference type="Proteomes" id="UP000265515">
    <property type="component" value="Unassembled WGS sequence"/>
</dbReference>
<evidence type="ECO:0000313" key="2">
    <source>
        <dbReference type="EMBL" id="GBG69858.1"/>
    </source>
</evidence>